<keyword evidence="3" id="KW-0813">Transport</keyword>
<dbReference type="SUPFAM" id="SSF103481">
    <property type="entry name" value="Multidrug resistance efflux transporter EmrE"/>
    <property type="match status" value="1"/>
</dbReference>
<evidence type="ECO:0000256" key="2">
    <source>
        <dbReference type="ARBA" id="ARBA00007362"/>
    </source>
</evidence>
<keyword evidence="5 8" id="KW-0812">Transmembrane</keyword>
<sequence>MNDHPTPAQSAIRLGLITGVIAYFIWGIFPIYIKSVGAVSAMEIMAHRILWSIPFGALILTFRRQWPEVLGALGDKRVLFMLALAAISIAANWYIYVLAVLDGRVLEASLGYYINPLMYVAAGVFILGETLRKAQIVAVALASAGVLTLTFGAGIFPLTSILLAVLFTAYGYIRKTTNVGAMPGLFIEVCLLSPIALIYLIWLIKAGNAVFLSGDFGMDVLLVLAGPVTVIPLVCFALAARRLRLSTLGFLQYIGPTLQFALGIYFGEKFTLYHAICFGLIWTALAIFSVDAARAGKTIRPVTRAV</sequence>
<organism evidence="10 11">
    <name type="scientific">Hyphococcus lacteus</name>
    <dbReference type="NCBI Taxonomy" id="3143536"/>
    <lineage>
        <taxon>Bacteria</taxon>
        <taxon>Pseudomonadati</taxon>
        <taxon>Pseudomonadota</taxon>
        <taxon>Alphaproteobacteria</taxon>
        <taxon>Parvularculales</taxon>
        <taxon>Parvularculaceae</taxon>
        <taxon>Hyphococcus</taxon>
    </lineage>
</organism>
<keyword evidence="6 8" id="KW-1133">Transmembrane helix</keyword>
<feature type="transmembrane region" description="Helical" evidence="8">
    <location>
        <begin position="45"/>
        <end position="66"/>
    </location>
</feature>
<feature type="transmembrane region" description="Helical" evidence="8">
    <location>
        <begin position="247"/>
        <end position="266"/>
    </location>
</feature>
<evidence type="ECO:0000256" key="5">
    <source>
        <dbReference type="ARBA" id="ARBA00022692"/>
    </source>
</evidence>
<protein>
    <submittedName>
        <fullName evidence="10">EamA family transporter RarD</fullName>
    </submittedName>
</protein>
<comment type="subcellular location">
    <subcellularLocation>
        <location evidence="1">Cell membrane</location>
        <topology evidence="1">Multi-pass membrane protein</topology>
    </subcellularLocation>
</comment>
<evidence type="ECO:0000259" key="9">
    <source>
        <dbReference type="Pfam" id="PF00892"/>
    </source>
</evidence>
<feature type="transmembrane region" description="Helical" evidence="8">
    <location>
        <begin position="78"/>
        <end position="98"/>
    </location>
</feature>
<name>A0ABV3Z113_9PROT</name>
<feature type="domain" description="EamA" evidence="9">
    <location>
        <begin position="14"/>
        <end position="150"/>
    </location>
</feature>
<evidence type="ECO:0000256" key="7">
    <source>
        <dbReference type="ARBA" id="ARBA00023136"/>
    </source>
</evidence>
<evidence type="ECO:0000256" key="4">
    <source>
        <dbReference type="ARBA" id="ARBA00022475"/>
    </source>
</evidence>
<keyword evidence="7 8" id="KW-0472">Membrane</keyword>
<feature type="transmembrane region" description="Helical" evidence="8">
    <location>
        <begin position="272"/>
        <end position="290"/>
    </location>
</feature>
<dbReference type="InterPro" id="IPR004626">
    <property type="entry name" value="RarD"/>
</dbReference>
<evidence type="ECO:0000256" key="1">
    <source>
        <dbReference type="ARBA" id="ARBA00004651"/>
    </source>
</evidence>
<evidence type="ECO:0000313" key="10">
    <source>
        <dbReference type="EMBL" id="MEX6632470.1"/>
    </source>
</evidence>
<accession>A0ABV3Z113</accession>
<dbReference type="EMBL" id="JBEHZE010000001">
    <property type="protein sequence ID" value="MEX6632470.1"/>
    <property type="molecule type" value="Genomic_DNA"/>
</dbReference>
<comment type="similarity">
    <text evidence="2">Belongs to the EamA transporter family.</text>
</comment>
<feature type="transmembrane region" description="Helical" evidence="8">
    <location>
        <begin position="185"/>
        <end position="204"/>
    </location>
</feature>
<evidence type="ECO:0000313" key="11">
    <source>
        <dbReference type="Proteomes" id="UP001560685"/>
    </source>
</evidence>
<proteinExistence type="inferred from homology"/>
<evidence type="ECO:0000256" key="3">
    <source>
        <dbReference type="ARBA" id="ARBA00022448"/>
    </source>
</evidence>
<keyword evidence="4" id="KW-1003">Cell membrane</keyword>
<dbReference type="RefSeq" id="WP_369312394.1">
    <property type="nucleotide sequence ID" value="NZ_JBEHZE010000001.1"/>
</dbReference>
<dbReference type="InterPro" id="IPR037185">
    <property type="entry name" value="EmrE-like"/>
</dbReference>
<comment type="caution">
    <text evidence="10">The sequence shown here is derived from an EMBL/GenBank/DDBJ whole genome shotgun (WGS) entry which is preliminary data.</text>
</comment>
<reference evidence="10 11" key="1">
    <citation type="submission" date="2024-05" db="EMBL/GenBank/DDBJ databases">
        <title>Three bacterial strains, DH-69, EH-24, and ECK-19 isolated from coastal sediments.</title>
        <authorList>
            <person name="Ye Y.-Q."/>
            <person name="Du Z.-J."/>
        </authorList>
    </citation>
    <scope>NUCLEOTIDE SEQUENCE [LARGE SCALE GENOMIC DNA]</scope>
    <source>
        <strain evidence="10 11">ECK-19</strain>
    </source>
</reference>
<feature type="transmembrane region" description="Helical" evidence="8">
    <location>
        <begin position="12"/>
        <end position="33"/>
    </location>
</feature>
<evidence type="ECO:0000256" key="8">
    <source>
        <dbReference type="SAM" id="Phobius"/>
    </source>
</evidence>
<gene>
    <name evidence="10" type="primary">rarD</name>
    <name evidence="10" type="ORF">ABFZ84_02820</name>
</gene>
<dbReference type="Proteomes" id="UP001560685">
    <property type="component" value="Unassembled WGS sequence"/>
</dbReference>
<dbReference type="NCBIfam" id="TIGR00688">
    <property type="entry name" value="rarD"/>
    <property type="match status" value="1"/>
</dbReference>
<feature type="transmembrane region" description="Helical" evidence="8">
    <location>
        <begin position="140"/>
        <end position="173"/>
    </location>
</feature>
<feature type="transmembrane region" description="Helical" evidence="8">
    <location>
        <begin position="110"/>
        <end position="128"/>
    </location>
</feature>
<feature type="transmembrane region" description="Helical" evidence="8">
    <location>
        <begin position="216"/>
        <end position="240"/>
    </location>
</feature>
<evidence type="ECO:0000256" key="6">
    <source>
        <dbReference type="ARBA" id="ARBA00022989"/>
    </source>
</evidence>
<keyword evidence="11" id="KW-1185">Reference proteome</keyword>
<dbReference type="InterPro" id="IPR000620">
    <property type="entry name" value="EamA_dom"/>
</dbReference>
<dbReference type="Pfam" id="PF00892">
    <property type="entry name" value="EamA"/>
    <property type="match status" value="1"/>
</dbReference>